<evidence type="ECO:0000256" key="1">
    <source>
        <dbReference type="ARBA" id="ARBA00022737"/>
    </source>
</evidence>
<dbReference type="Proteomes" id="UP001165289">
    <property type="component" value="Unassembled WGS sequence"/>
</dbReference>
<dbReference type="EMBL" id="JAKMXF010000350">
    <property type="protein sequence ID" value="KAI6646908.1"/>
    <property type="molecule type" value="Genomic_DNA"/>
</dbReference>
<gene>
    <name evidence="4" type="ORF">LOD99_9100</name>
</gene>
<dbReference type="SUPFAM" id="SSF48403">
    <property type="entry name" value="Ankyrin repeat"/>
    <property type="match status" value="1"/>
</dbReference>
<dbReference type="GO" id="GO:0005634">
    <property type="term" value="C:nucleus"/>
    <property type="evidence" value="ECO:0007669"/>
    <property type="project" value="TreeGrafter"/>
</dbReference>
<dbReference type="PANTHER" id="PTHR24124">
    <property type="entry name" value="ANKYRIN REPEAT FAMILY A"/>
    <property type="match status" value="1"/>
</dbReference>
<dbReference type="PANTHER" id="PTHR24124:SF8">
    <property type="entry name" value="OCA DOMAIN-CONTAINING PROTEIN"/>
    <property type="match status" value="1"/>
</dbReference>
<feature type="repeat" description="ANK" evidence="3">
    <location>
        <begin position="246"/>
        <end position="278"/>
    </location>
</feature>
<evidence type="ECO:0000256" key="3">
    <source>
        <dbReference type="PROSITE-ProRule" id="PRU00023"/>
    </source>
</evidence>
<feature type="repeat" description="ANK" evidence="3">
    <location>
        <begin position="78"/>
        <end position="110"/>
    </location>
</feature>
<reference evidence="4 5" key="1">
    <citation type="journal article" date="2023" name="BMC Biol.">
        <title>The compact genome of the sponge Oopsacas minuta (Hexactinellida) is lacking key metazoan core genes.</title>
        <authorList>
            <person name="Santini S."/>
            <person name="Schenkelaars Q."/>
            <person name="Jourda C."/>
            <person name="Duchesne M."/>
            <person name="Belahbib H."/>
            <person name="Rocher C."/>
            <person name="Selva M."/>
            <person name="Riesgo A."/>
            <person name="Vervoort M."/>
            <person name="Leys S.P."/>
            <person name="Kodjabachian L."/>
            <person name="Le Bivic A."/>
            <person name="Borchiellini C."/>
            <person name="Claverie J.M."/>
            <person name="Renard E."/>
        </authorList>
    </citation>
    <scope>NUCLEOTIDE SEQUENCE [LARGE SCALE GENOMIC DNA]</scope>
    <source>
        <strain evidence="4">SPO-2</strain>
    </source>
</reference>
<comment type="caution">
    <text evidence="4">The sequence shown here is derived from an EMBL/GenBank/DDBJ whole genome shotgun (WGS) entry which is preliminary data.</text>
</comment>
<dbReference type="PROSITE" id="PS50088">
    <property type="entry name" value="ANK_REPEAT"/>
    <property type="match status" value="5"/>
</dbReference>
<feature type="repeat" description="ANK" evidence="3">
    <location>
        <begin position="45"/>
        <end position="77"/>
    </location>
</feature>
<feature type="repeat" description="ANK" evidence="3">
    <location>
        <begin position="212"/>
        <end position="245"/>
    </location>
</feature>
<dbReference type="InterPro" id="IPR002110">
    <property type="entry name" value="Ankyrin_rpt"/>
</dbReference>
<name>A0AAV7JDP7_9METZ</name>
<sequence>MNRIFIHPKDPTLSQACITGDTHLVRHILNTCFDVGNLLSQQNRDGKTALHEACIHSQLDCVRLLLEAGSDANALKRGDWTPLMLACTRDNIEIIKLLVNAGSRLDLKNKDGWNTFMIACRQGNISTLQYLFEVDNKVSDCVSNNGRTPLHTAAINNQHQVLVFLLKHCYVDINLRDVCGVTPLMDACRLHNTTGMMLLLEIGARSDILDKLGRTALHIAAEAGTNECIYLLLTKTGLCVNSKANNGMTPLHYAMRERHEAAVSTLLALGADIAIKDSYGRTAKILSDLCRNTKPILTKT</sequence>
<dbReference type="AlphaFoldDB" id="A0AAV7JDP7"/>
<dbReference type="Pfam" id="PF00023">
    <property type="entry name" value="Ank"/>
    <property type="match status" value="1"/>
</dbReference>
<keyword evidence="1" id="KW-0677">Repeat</keyword>
<protein>
    <submittedName>
        <fullName evidence="4">Ankyrin repeat domain-containing protein 16-like</fullName>
    </submittedName>
</protein>
<evidence type="ECO:0000313" key="4">
    <source>
        <dbReference type="EMBL" id="KAI6646908.1"/>
    </source>
</evidence>
<accession>A0AAV7JDP7</accession>
<keyword evidence="5" id="KW-1185">Reference proteome</keyword>
<dbReference type="Gene3D" id="1.25.40.20">
    <property type="entry name" value="Ankyrin repeat-containing domain"/>
    <property type="match status" value="4"/>
</dbReference>
<dbReference type="PROSITE" id="PS50297">
    <property type="entry name" value="ANK_REP_REGION"/>
    <property type="match status" value="5"/>
</dbReference>
<dbReference type="InterPro" id="IPR036770">
    <property type="entry name" value="Ankyrin_rpt-contain_sf"/>
</dbReference>
<dbReference type="PRINTS" id="PR01415">
    <property type="entry name" value="ANKYRIN"/>
</dbReference>
<dbReference type="Pfam" id="PF13637">
    <property type="entry name" value="Ank_4"/>
    <property type="match status" value="1"/>
</dbReference>
<dbReference type="SMART" id="SM00248">
    <property type="entry name" value="ANK"/>
    <property type="match status" value="8"/>
</dbReference>
<evidence type="ECO:0000256" key="2">
    <source>
        <dbReference type="ARBA" id="ARBA00023043"/>
    </source>
</evidence>
<evidence type="ECO:0000313" key="5">
    <source>
        <dbReference type="Proteomes" id="UP001165289"/>
    </source>
</evidence>
<proteinExistence type="predicted"/>
<dbReference type="GO" id="GO:0010468">
    <property type="term" value="P:regulation of gene expression"/>
    <property type="evidence" value="ECO:0007669"/>
    <property type="project" value="TreeGrafter"/>
</dbReference>
<organism evidence="4 5">
    <name type="scientific">Oopsacas minuta</name>
    <dbReference type="NCBI Taxonomy" id="111878"/>
    <lineage>
        <taxon>Eukaryota</taxon>
        <taxon>Metazoa</taxon>
        <taxon>Porifera</taxon>
        <taxon>Hexactinellida</taxon>
        <taxon>Hexasterophora</taxon>
        <taxon>Lyssacinosida</taxon>
        <taxon>Leucopsacidae</taxon>
        <taxon>Oopsacas</taxon>
    </lineage>
</organism>
<keyword evidence="2 3" id="KW-0040">ANK repeat</keyword>
<dbReference type="Pfam" id="PF12796">
    <property type="entry name" value="Ank_2"/>
    <property type="match status" value="2"/>
</dbReference>
<feature type="repeat" description="ANK" evidence="3">
    <location>
        <begin position="145"/>
        <end position="178"/>
    </location>
</feature>